<evidence type="ECO:0000259" key="2">
    <source>
        <dbReference type="Pfam" id="PF13229"/>
    </source>
</evidence>
<organism evidence="3 4">
    <name type="scientific">Modestobacter versicolor</name>
    <dbReference type="NCBI Taxonomy" id="429133"/>
    <lineage>
        <taxon>Bacteria</taxon>
        <taxon>Bacillati</taxon>
        <taxon>Actinomycetota</taxon>
        <taxon>Actinomycetes</taxon>
        <taxon>Geodermatophilales</taxon>
        <taxon>Geodermatophilaceae</taxon>
        <taxon>Modestobacter</taxon>
    </lineage>
</organism>
<dbReference type="Gene3D" id="2.160.20.10">
    <property type="entry name" value="Single-stranded right-handed beta-helix, Pectin lyase-like"/>
    <property type="match status" value="2"/>
</dbReference>
<dbReference type="EMBL" id="QKNV01000281">
    <property type="protein sequence ID" value="PZA19722.1"/>
    <property type="molecule type" value="Genomic_DNA"/>
</dbReference>
<accession>A0A323V4P0</accession>
<dbReference type="InterPro" id="IPR011050">
    <property type="entry name" value="Pectin_lyase_fold/virulence"/>
</dbReference>
<evidence type="ECO:0000313" key="4">
    <source>
        <dbReference type="Proteomes" id="UP000247602"/>
    </source>
</evidence>
<feature type="domain" description="Right handed beta helix" evidence="2">
    <location>
        <begin position="164"/>
        <end position="336"/>
    </location>
</feature>
<evidence type="ECO:0000313" key="3">
    <source>
        <dbReference type="EMBL" id="PZA19722.1"/>
    </source>
</evidence>
<feature type="signal peptide" evidence="1">
    <location>
        <begin position="1"/>
        <end position="43"/>
    </location>
</feature>
<reference evidence="3 4" key="1">
    <citation type="submission" date="2018-06" db="EMBL/GenBank/DDBJ databases">
        <title>Draft genome sequence of Modestobacter versicolor CP153-2.</title>
        <authorList>
            <person name="Gundlapally S.R."/>
        </authorList>
    </citation>
    <scope>NUCLEOTIDE SEQUENCE [LARGE SCALE GENOMIC DNA]</scope>
    <source>
        <strain evidence="3 4">CP153-2</strain>
    </source>
</reference>
<dbReference type="AlphaFoldDB" id="A0A323V4P0"/>
<keyword evidence="1" id="KW-0732">Signal</keyword>
<dbReference type="Proteomes" id="UP000247602">
    <property type="component" value="Unassembled WGS sequence"/>
</dbReference>
<feature type="chain" id="PRO_5016445285" description="Right handed beta helix domain-containing protein" evidence="1">
    <location>
        <begin position="44"/>
        <end position="428"/>
    </location>
</feature>
<dbReference type="InterPro" id="IPR012334">
    <property type="entry name" value="Pectin_lyas_fold"/>
</dbReference>
<evidence type="ECO:0000256" key="1">
    <source>
        <dbReference type="SAM" id="SignalP"/>
    </source>
</evidence>
<dbReference type="InterPro" id="IPR006626">
    <property type="entry name" value="PbH1"/>
</dbReference>
<comment type="caution">
    <text evidence="3">The sequence shown here is derived from an EMBL/GenBank/DDBJ whole genome shotgun (WGS) entry which is preliminary data.</text>
</comment>
<protein>
    <recommendedName>
        <fullName evidence="2">Right handed beta helix domain-containing protein</fullName>
    </recommendedName>
</protein>
<gene>
    <name evidence="3" type="ORF">DMO24_19250</name>
</gene>
<dbReference type="Pfam" id="PF13229">
    <property type="entry name" value="Beta_helix"/>
    <property type="match status" value="1"/>
</dbReference>
<dbReference type="SMART" id="SM00710">
    <property type="entry name" value="PbH1"/>
    <property type="match status" value="3"/>
</dbReference>
<keyword evidence="4" id="KW-1185">Reference proteome</keyword>
<dbReference type="SUPFAM" id="SSF51126">
    <property type="entry name" value="Pectin lyase-like"/>
    <property type="match status" value="1"/>
</dbReference>
<sequence>MMRTTGSTSTARTSRSRWRSRSRVVVLAGALVLAALPAGTAAARGGSTHTVNPGESIQAAVDRAASGDTIRLGAGTFTEAVCIDHKALKIVGAGMGRTTITWPDWGQAAPLPEVATNPCWEAHERSDAEGNPRTLADDVSGLFFLYPDGPVTVSSLSTRNHPANGIVAWGANGFDVHATSGTGHERYGISAAASTNIRIAANVEKGVDRGAPWYAGTGGIGIGDSNGANARITANWVQGYNLGIFIRESRGGRITGNTVTGNCVGVLMFDDAATEVPDATGNVQGGDFRITANAAVANNRYCLAGRDGSQVVSGVGMSVTNADHVTIRANTVTGNRANVPAGAAPVNYPGGGLSLVTFAPPPGTLPEGVPGPGPVEHVEVTANHFADNAPVDIFVTPGEPANPFLGPAGPGIVIRHNLCSTSNPGGLC</sequence>
<dbReference type="InterPro" id="IPR039448">
    <property type="entry name" value="Beta_helix"/>
</dbReference>
<name>A0A323V4P0_9ACTN</name>
<proteinExistence type="predicted"/>